<protein>
    <submittedName>
        <fullName evidence="1">Uncharacterized protein</fullName>
    </submittedName>
</protein>
<accession>A7E7D7</accession>
<dbReference type="RefSeq" id="XP_001597021.1">
    <property type="nucleotide sequence ID" value="XM_001596971.1"/>
</dbReference>
<dbReference type="Proteomes" id="UP000001312">
    <property type="component" value="Unassembled WGS sequence"/>
</dbReference>
<sequence>MSAESSGEQLKLRYSKESKGIHCEAGNQILNFPSPWPRYIPPKALLNNLSVRDHSILEF</sequence>
<keyword evidence="2" id="KW-1185">Reference proteome</keyword>
<dbReference type="GeneID" id="5493449"/>
<reference evidence="2" key="1">
    <citation type="journal article" date="2011" name="PLoS Genet.">
        <title>Genomic analysis of the necrotrophic fungal pathogens Sclerotinia sclerotiorum and Botrytis cinerea.</title>
        <authorList>
            <person name="Amselem J."/>
            <person name="Cuomo C.A."/>
            <person name="van Kan J.A."/>
            <person name="Viaud M."/>
            <person name="Benito E.P."/>
            <person name="Couloux A."/>
            <person name="Coutinho P.M."/>
            <person name="de Vries R.P."/>
            <person name="Dyer P.S."/>
            <person name="Fillinger S."/>
            <person name="Fournier E."/>
            <person name="Gout L."/>
            <person name="Hahn M."/>
            <person name="Kohn L."/>
            <person name="Lapalu N."/>
            <person name="Plummer K.M."/>
            <person name="Pradier J.M."/>
            <person name="Quevillon E."/>
            <person name="Sharon A."/>
            <person name="Simon A."/>
            <person name="ten Have A."/>
            <person name="Tudzynski B."/>
            <person name="Tudzynski P."/>
            <person name="Wincker P."/>
            <person name="Andrew M."/>
            <person name="Anthouard V."/>
            <person name="Beever R.E."/>
            <person name="Beffa R."/>
            <person name="Benoit I."/>
            <person name="Bouzid O."/>
            <person name="Brault B."/>
            <person name="Chen Z."/>
            <person name="Choquer M."/>
            <person name="Collemare J."/>
            <person name="Cotton P."/>
            <person name="Danchin E.G."/>
            <person name="Da Silva C."/>
            <person name="Gautier A."/>
            <person name="Giraud C."/>
            <person name="Giraud T."/>
            <person name="Gonzalez C."/>
            <person name="Grossetete S."/>
            <person name="Guldener U."/>
            <person name="Henrissat B."/>
            <person name="Howlett B.J."/>
            <person name="Kodira C."/>
            <person name="Kretschmer M."/>
            <person name="Lappartient A."/>
            <person name="Leroch M."/>
            <person name="Levis C."/>
            <person name="Mauceli E."/>
            <person name="Neuveglise C."/>
            <person name="Oeser B."/>
            <person name="Pearson M."/>
            <person name="Poulain J."/>
            <person name="Poussereau N."/>
            <person name="Quesneville H."/>
            <person name="Rascle C."/>
            <person name="Schumacher J."/>
            <person name="Segurens B."/>
            <person name="Sexton A."/>
            <person name="Silva E."/>
            <person name="Sirven C."/>
            <person name="Soanes D.M."/>
            <person name="Talbot N.J."/>
            <person name="Templeton M."/>
            <person name="Yandava C."/>
            <person name="Yarden O."/>
            <person name="Zeng Q."/>
            <person name="Rollins J.A."/>
            <person name="Lebrun M.H."/>
            <person name="Dickman M."/>
        </authorList>
    </citation>
    <scope>NUCLEOTIDE SEQUENCE [LARGE SCALE GENOMIC DNA]</scope>
    <source>
        <strain evidence="2">ATCC 18683 / 1980 / Ss-1</strain>
    </source>
</reference>
<dbReference type="AlphaFoldDB" id="A7E7D7"/>
<dbReference type="KEGG" id="ssl:SS1G_01215"/>
<evidence type="ECO:0000313" key="1">
    <source>
        <dbReference type="EMBL" id="EDN96289.1"/>
    </source>
</evidence>
<dbReference type="InParanoid" id="A7E7D7"/>
<gene>
    <name evidence="1" type="ORF">SS1G_01215</name>
</gene>
<dbReference type="EMBL" id="CH476622">
    <property type="protein sequence ID" value="EDN96289.1"/>
    <property type="molecule type" value="Genomic_DNA"/>
</dbReference>
<evidence type="ECO:0000313" key="2">
    <source>
        <dbReference type="Proteomes" id="UP000001312"/>
    </source>
</evidence>
<organism evidence="1 2">
    <name type="scientific">Sclerotinia sclerotiorum (strain ATCC 18683 / 1980 / Ss-1)</name>
    <name type="common">White mold</name>
    <name type="synonym">Whetzelinia sclerotiorum</name>
    <dbReference type="NCBI Taxonomy" id="665079"/>
    <lineage>
        <taxon>Eukaryota</taxon>
        <taxon>Fungi</taxon>
        <taxon>Dikarya</taxon>
        <taxon>Ascomycota</taxon>
        <taxon>Pezizomycotina</taxon>
        <taxon>Leotiomycetes</taxon>
        <taxon>Helotiales</taxon>
        <taxon>Sclerotiniaceae</taxon>
        <taxon>Sclerotinia</taxon>
    </lineage>
</organism>
<proteinExistence type="predicted"/>
<dbReference type="HOGENOM" id="CLU_2962249_0_0_1"/>
<name>A7E7D7_SCLS1</name>